<organism evidence="1 2">
    <name type="scientific">Mytilus coruscus</name>
    <name type="common">Sea mussel</name>
    <dbReference type="NCBI Taxonomy" id="42192"/>
    <lineage>
        <taxon>Eukaryota</taxon>
        <taxon>Metazoa</taxon>
        <taxon>Spiralia</taxon>
        <taxon>Lophotrochozoa</taxon>
        <taxon>Mollusca</taxon>
        <taxon>Bivalvia</taxon>
        <taxon>Autobranchia</taxon>
        <taxon>Pteriomorphia</taxon>
        <taxon>Mytilida</taxon>
        <taxon>Mytiloidea</taxon>
        <taxon>Mytilidae</taxon>
        <taxon>Mytilinae</taxon>
        <taxon>Mytilus</taxon>
    </lineage>
</organism>
<proteinExistence type="predicted"/>
<dbReference type="AlphaFoldDB" id="A0A6J8D3T9"/>
<evidence type="ECO:0000313" key="1">
    <source>
        <dbReference type="EMBL" id="CAC5402576.1"/>
    </source>
</evidence>
<reference evidence="1 2" key="1">
    <citation type="submission" date="2020-06" db="EMBL/GenBank/DDBJ databases">
        <authorList>
            <person name="Li R."/>
            <person name="Bekaert M."/>
        </authorList>
    </citation>
    <scope>NUCLEOTIDE SEQUENCE [LARGE SCALE GENOMIC DNA]</scope>
    <source>
        <strain evidence="2">wild</strain>
    </source>
</reference>
<name>A0A6J8D3T9_MYTCO</name>
<accession>A0A6J8D3T9</accession>
<evidence type="ECO:0000313" key="2">
    <source>
        <dbReference type="Proteomes" id="UP000507470"/>
    </source>
</evidence>
<sequence length="274" mass="31075">MEHIDPVTKCVLSLADIHISTDELPSKSTAAKLTSELGIIARNHIKEELASLTNITMQRDATTKKGRHVVGLELSTGDKILTAGLREVENGMAITYVDFTKKIIKDFEDTTETHDNILPKVLSFMTDRIVTEQKAKEKKHLLQLSGKVKQFDVTQPSKNLLQFIQNEQIIPSPSTQISKTKEEIFEQPESLLGKKVKHIWTDNGKDEECHGSIHSYNSGIFEVQYNDIDANNNKSNLYDLTTEEIRTDYAAGFLFCFRRYVNKLLTMIKMSITQ</sequence>
<dbReference type="Proteomes" id="UP000507470">
    <property type="component" value="Unassembled WGS sequence"/>
</dbReference>
<gene>
    <name evidence="1" type="ORF">MCOR_36511</name>
</gene>
<dbReference type="EMBL" id="CACVKT020006529">
    <property type="protein sequence ID" value="CAC5402576.1"/>
    <property type="molecule type" value="Genomic_DNA"/>
</dbReference>
<protein>
    <submittedName>
        <fullName evidence="1">Uncharacterized protein</fullName>
    </submittedName>
</protein>
<keyword evidence="2" id="KW-1185">Reference proteome</keyword>